<name>A0ABV5G480_9MICC</name>
<dbReference type="Proteomes" id="UP001589575">
    <property type="component" value="Unassembled WGS sequence"/>
</dbReference>
<proteinExistence type="predicted"/>
<comment type="caution">
    <text evidence="1">The sequence shown here is derived from an EMBL/GenBank/DDBJ whole genome shotgun (WGS) entry which is preliminary data.</text>
</comment>
<keyword evidence="2" id="KW-1185">Reference proteome</keyword>
<evidence type="ECO:0000313" key="2">
    <source>
        <dbReference type="Proteomes" id="UP001589575"/>
    </source>
</evidence>
<gene>
    <name evidence="1" type="ORF">ACFFX0_22035</name>
</gene>
<protein>
    <submittedName>
        <fullName evidence="1">Uncharacterized protein</fullName>
    </submittedName>
</protein>
<reference evidence="1 2" key="1">
    <citation type="submission" date="2024-09" db="EMBL/GenBank/DDBJ databases">
        <authorList>
            <person name="Sun Q."/>
            <person name="Mori K."/>
        </authorList>
    </citation>
    <scope>NUCLEOTIDE SEQUENCE [LARGE SCALE GENOMIC DNA]</scope>
    <source>
        <strain evidence="1 2">CCM 7609</strain>
    </source>
</reference>
<evidence type="ECO:0000313" key="1">
    <source>
        <dbReference type="EMBL" id="MFB9073735.1"/>
    </source>
</evidence>
<sequence length="42" mass="4622">MDHQEGIRAEPGTRVLLLHRLQLEPQGLCTGDAGHQQCVQEG</sequence>
<organism evidence="1 2">
    <name type="scientific">Citricoccus parietis</name>
    <dbReference type="NCBI Taxonomy" id="592307"/>
    <lineage>
        <taxon>Bacteria</taxon>
        <taxon>Bacillati</taxon>
        <taxon>Actinomycetota</taxon>
        <taxon>Actinomycetes</taxon>
        <taxon>Micrococcales</taxon>
        <taxon>Micrococcaceae</taxon>
        <taxon>Citricoccus</taxon>
    </lineage>
</organism>
<accession>A0ABV5G480</accession>
<dbReference type="EMBL" id="JBHMFI010000001">
    <property type="protein sequence ID" value="MFB9073735.1"/>
    <property type="molecule type" value="Genomic_DNA"/>
</dbReference>